<dbReference type="PANTHER" id="PTHR30136:SF2">
    <property type="entry name" value="TRANSCRIPTIONAL REGULATOR ICLR"/>
    <property type="match status" value="1"/>
</dbReference>
<feature type="domain" description="HTH iclR-type" evidence="4">
    <location>
        <begin position="13"/>
        <end position="75"/>
    </location>
</feature>
<evidence type="ECO:0000259" key="5">
    <source>
        <dbReference type="PROSITE" id="PS51078"/>
    </source>
</evidence>
<accession>A0A238VK68</accession>
<dbReference type="InterPro" id="IPR036390">
    <property type="entry name" value="WH_DNA-bd_sf"/>
</dbReference>
<dbReference type="SUPFAM" id="SSF55781">
    <property type="entry name" value="GAF domain-like"/>
    <property type="match status" value="1"/>
</dbReference>
<dbReference type="GO" id="GO:0003677">
    <property type="term" value="F:DNA binding"/>
    <property type="evidence" value="ECO:0007669"/>
    <property type="project" value="UniProtKB-KW"/>
</dbReference>
<proteinExistence type="predicted"/>
<organism evidence="6 7">
    <name type="scientific">Haloechinothrix alba</name>
    <dbReference type="NCBI Taxonomy" id="664784"/>
    <lineage>
        <taxon>Bacteria</taxon>
        <taxon>Bacillati</taxon>
        <taxon>Actinomycetota</taxon>
        <taxon>Actinomycetes</taxon>
        <taxon>Pseudonocardiales</taxon>
        <taxon>Pseudonocardiaceae</taxon>
        <taxon>Haloechinothrix</taxon>
    </lineage>
</organism>
<dbReference type="Pfam" id="PF01614">
    <property type="entry name" value="IclR_C"/>
    <property type="match status" value="1"/>
</dbReference>
<evidence type="ECO:0000256" key="3">
    <source>
        <dbReference type="ARBA" id="ARBA00023163"/>
    </source>
</evidence>
<evidence type="ECO:0000259" key="4">
    <source>
        <dbReference type="PROSITE" id="PS51077"/>
    </source>
</evidence>
<evidence type="ECO:0000313" key="6">
    <source>
        <dbReference type="EMBL" id="SNR34800.1"/>
    </source>
</evidence>
<keyword evidence="3" id="KW-0804">Transcription</keyword>
<dbReference type="AlphaFoldDB" id="A0A238VK68"/>
<keyword evidence="1" id="KW-0805">Transcription regulation</keyword>
<dbReference type="SUPFAM" id="SSF46785">
    <property type="entry name" value="Winged helix' DNA-binding domain"/>
    <property type="match status" value="1"/>
</dbReference>
<evidence type="ECO:0000256" key="2">
    <source>
        <dbReference type="ARBA" id="ARBA00023125"/>
    </source>
</evidence>
<evidence type="ECO:0000313" key="7">
    <source>
        <dbReference type="Proteomes" id="UP000198348"/>
    </source>
</evidence>
<dbReference type="InterPro" id="IPR005471">
    <property type="entry name" value="Tscrpt_reg_IclR_N"/>
</dbReference>
<dbReference type="PROSITE" id="PS51078">
    <property type="entry name" value="ICLR_ED"/>
    <property type="match status" value="1"/>
</dbReference>
<dbReference type="RefSeq" id="WP_281251728.1">
    <property type="nucleotide sequence ID" value="NZ_FZNW01000003.1"/>
</dbReference>
<gene>
    <name evidence="6" type="ORF">SAMN06265360_10316</name>
</gene>
<dbReference type="InterPro" id="IPR036388">
    <property type="entry name" value="WH-like_DNA-bd_sf"/>
</dbReference>
<keyword evidence="7" id="KW-1185">Reference proteome</keyword>
<dbReference type="Gene3D" id="3.30.450.40">
    <property type="match status" value="1"/>
</dbReference>
<dbReference type="GO" id="GO:0003700">
    <property type="term" value="F:DNA-binding transcription factor activity"/>
    <property type="evidence" value="ECO:0007669"/>
    <property type="project" value="TreeGrafter"/>
</dbReference>
<dbReference type="InterPro" id="IPR050707">
    <property type="entry name" value="HTH_MetabolicPath_Reg"/>
</dbReference>
<dbReference type="InterPro" id="IPR029016">
    <property type="entry name" value="GAF-like_dom_sf"/>
</dbReference>
<dbReference type="PANTHER" id="PTHR30136">
    <property type="entry name" value="HELIX-TURN-HELIX TRANSCRIPTIONAL REGULATOR, ICLR FAMILY"/>
    <property type="match status" value="1"/>
</dbReference>
<dbReference type="Pfam" id="PF09339">
    <property type="entry name" value="HTH_IclR"/>
    <property type="match status" value="1"/>
</dbReference>
<feature type="domain" description="IclR-ED" evidence="5">
    <location>
        <begin position="75"/>
        <end position="267"/>
    </location>
</feature>
<dbReference type="Gene3D" id="1.10.10.10">
    <property type="entry name" value="Winged helix-like DNA-binding domain superfamily/Winged helix DNA-binding domain"/>
    <property type="match status" value="1"/>
</dbReference>
<dbReference type="InterPro" id="IPR014757">
    <property type="entry name" value="Tscrpt_reg_IclR_C"/>
</dbReference>
<name>A0A238VK68_9PSEU</name>
<dbReference type="GO" id="GO:0045892">
    <property type="term" value="P:negative regulation of DNA-templated transcription"/>
    <property type="evidence" value="ECO:0007669"/>
    <property type="project" value="TreeGrafter"/>
</dbReference>
<keyword evidence="2" id="KW-0238">DNA-binding</keyword>
<sequence length="275" mass="29972">MGGTPQERPGRRLKTASEALHALRMLGATPEGVSAEQLAIELGKSASTARYLLNTLCHEGFANKDDLSGRYRLRDVPPWGQSWGQPGSHGCVTVPDELADAVTRLYSRTRKRSYLAHLEGEKTVVLDARGHQGLARIPGLQERISPSEAHALAVTKMLVSANPELAEVIRTESTLASFTGMTITDPKKFASEIDRIRTRGYAIDREEFAEDFCCIAAPVFDPAGEVAASLAISVGTRQFTDAGAVLVNEVIEVAAEATQQWRERQDSRDEELLLS</sequence>
<dbReference type="EMBL" id="FZNW01000003">
    <property type="protein sequence ID" value="SNR34800.1"/>
    <property type="molecule type" value="Genomic_DNA"/>
</dbReference>
<reference evidence="6 7" key="1">
    <citation type="submission" date="2017-06" db="EMBL/GenBank/DDBJ databases">
        <authorList>
            <person name="Kim H.J."/>
            <person name="Triplett B.A."/>
        </authorList>
    </citation>
    <scope>NUCLEOTIDE SEQUENCE [LARGE SCALE GENOMIC DNA]</scope>
    <source>
        <strain evidence="6 7">DSM 45207</strain>
    </source>
</reference>
<dbReference type="Proteomes" id="UP000198348">
    <property type="component" value="Unassembled WGS sequence"/>
</dbReference>
<protein>
    <submittedName>
        <fullName evidence="6">Transcriptional regulator, IclR family</fullName>
    </submittedName>
</protein>
<evidence type="ECO:0000256" key="1">
    <source>
        <dbReference type="ARBA" id="ARBA00023015"/>
    </source>
</evidence>
<dbReference type="PROSITE" id="PS51077">
    <property type="entry name" value="HTH_ICLR"/>
    <property type="match status" value="1"/>
</dbReference>